<comment type="caution">
    <text evidence="1">The sequence shown here is derived from an EMBL/GenBank/DDBJ whole genome shotgun (WGS) entry which is preliminary data.</text>
</comment>
<sequence>MSDFVKLEGTVLDPGHAPPALEEDTRQFFNAAMAGDYYETVEINNRGRQEQSAGTDAFVAEFDRLMRKCVGATPPEMKSGVRGSSAHEVRASFDLLFALLRHIDEGNDDVLAFSEDGSSLDVGVNWRMVLPAYFECLAQTEATSPEEFTRAVDEAIAEFAEPDRARYMEAARIVANDVQRTALTDQRFG</sequence>
<evidence type="ECO:0000313" key="2">
    <source>
        <dbReference type="Proteomes" id="UP000819052"/>
    </source>
</evidence>
<reference evidence="1 2" key="1">
    <citation type="submission" date="2019-09" db="EMBL/GenBank/DDBJ databases">
        <title>Taxonomy of Antarctic Massilia spp.: description of Massilia rubra sp. nov., Massilia aquatica sp. nov., Massilia mucilaginosa sp. nov., Massilia frigida sp. nov. isolated from streams, lakes and regoliths.</title>
        <authorList>
            <person name="Holochova P."/>
            <person name="Sedlacek I."/>
            <person name="Kralova S."/>
            <person name="Maslanova I."/>
            <person name="Busse H.-J."/>
            <person name="Stankova E."/>
            <person name="Vrbovska V."/>
            <person name="Kovarovic V."/>
            <person name="Bartak M."/>
            <person name="Svec P."/>
            <person name="Pantucek R."/>
        </authorList>
    </citation>
    <scope>NUCLEOTIDE SEQUENCE [LARGE SCALE GENOMIC DNA]</scope>
    <source>
        <strain evidence="1 2">CCM 8693</strain>
    </source>
</reference>
<accession>A0ABX0MN83</accession>
<dbReference type="EMBL" id="VVIW01000061">
    <property type="protein sequence ID" value="NHZ45049.1"/>
    <property type="molecule type" value="Genomic_DNA"/>
</dbReference>
<keyword evidence="2" id="KW-1185">Reference proteome</keyword>
<gene>
    <name evidence="1" type="ORF">F1609_33655</name>
</gene>
<dbReference type="Proteomes" id="UP000819052">
    <property type="component" value="Unassembled WGS sequence"/>
</dbReference>
<proteinExistence type="predicted"/>
<dbReference type="RefSeq" id="WP_167082308.1">
    <property type="nucleotide sequence ID" value="NZ_VVIW01000061.1"/>
</dbReference>
<name>A0ABX0MN83_9BURK</name>
<protein>
    <submittedName>
        <fullName evidence="1">Uncharacterized protein</fullName>
    </submittedName>
</protein>
<evidence type="ECO:0000313" key="1">
    <source>
        <dbReference type="EMBL" id="NHZ45049.1"/>
    </source>
</evidence>
<organism evidence="1 2">
    <name type="scientific">Massilia aquatica</name>
    <dbReference type="NCBI Taxonomy" id="2609000"/>
    <lineage>
        <taxon>Bacteria</taxon>
        <taxon>Pseudomonadati</taxon>
        <taxon>Pseudomonadota</taxon>
        <taxon>Betaproteobacteria</taxon>
        <taxon>Burkholderiales</taxon>
        <taxon>Oxalobacteraceae</taxon>
        <taxon>Telluria group</taxon>
        <taxon>Massilia</taxon>
    </lineage>
</organism>